<dbReference type="Proteomes" id="UP000053127">
    <property type="component" value="Unassembled WGS sequence"/>
</dbReference>
<feature type="region of interest" description="Disordered" evidence="1">
    <location>
        <begin position="94"/>
        <end position="115"/>
    </location>
</feature>
<comment type="caution">
    <text evidence="2">The sequence shown here is derived from an EMBL/GenBank/DDBJ whole genome shotgun (WGS) entry which is preliminary data.</text>
</comment>
<evidence type="ECO:0000256" key="1">
    <source>
        <dbReference type="SAM" id="MobiDB-lite"/>
    </source>
</evidence>
<dbReference type="RefSeq" id="WP_067130003.1">
    <property type="nucleotide sequence ID" value="NZ_KQ948217.1"/>
</dbReference>
<keyword evidence="3" id="KW-1185">Reference proteome</keyword>
<gene>
    <name evidence="2" type="ORF">AQI95_28710</name>
</gene>
<proteinExistence type="predicted"/>
<evidence type="ECO:0000313" key="2">
    <source>
        <dbReference type="EMBL" id="KUN02064.1"/>
    </source>
</evidence>
<organism evidence="2 3">
    <name type="scientific">Streptomyces yokosukanensis</name>
    <dbReference type="NCBI Taxonomy" id="67386"/>
    <lineage>
        <taxon>Bacteria</taxon>
        <taxon>Bacillati</taxon>
        <taxon>Actinomycetota</taxon>
        <taxon>Actinomycetes</taxon>
        <taxon>Kitasatosporales</taxon>
        <taxon>Streptomycetaceae</taxon>
        <taxon>Streptomyces</taxon>
    </lineage>
</organism>
<dbReference type="EMBL" id="LMWN01000040">
    <property type="protein sequence ID" value="KUN02064.1"/>
    <property type="molecule type" value="Genomic_DNA"/>
</dbReference>
<sequence length="115" mass="12214">MSPATTVAPAAAKPPVPQTLRVFEMAFKSAVCVGRRGEHKIQMTVASLRPDATTRWPEPPTDGLVPERGALFTSPAPPARCLTEACTILAPSPERTPLSKAASAVRSVLRSPQRT</sequence>
<dbReference type="STRING" id="67386.AQI95_28710"/>
<evidence type="ECO:0000313" key="3">
    <source>
        <dbReference type="Proteomes" id="UP000053127"/>
    </source>
</evidence>
<accession>A0A117Q0W3</accession>
<reference evidence="2 3" key="1">
    <citation type="submission" date="2015-10" db="EMBL/GenBank/DDBJ databases">
        <title>Draft genome sequence of Streptomyces yokosukanensis DSM 40224, type strain for the species Streptomyces yokosukanensis.</title>
        <authorList>
            <person name="Ruckert C."/>
            <person name="Winkler A."/>
            <person name="Kalinowski J."/>
            <person name="Kampfer P."/>
            <person name="Glaeser S."/>
        </authorList>
    </citation>
    <scope>NUCLEOTIDE SEQUENCE [LARGE SCALE GENOMIC DNA]</scope>
    <source>
        <strain evidence="2 3">DSM 40224</strain>
    </source>
</reference>
<dbReference type="AlphaFoldDB" id="A0A117Q0W3"/>
<protein>
    <submittedName>
        <fullName evidence="2">Uncharacterized protein</fullName>
    </submittedName>
</protein>
<name>A0A117Q0W3_9ACTN</name>